<organism evidence="2 3">
    <name type="scientific">Cynara cardunculus var. scolymus</name>
    <name type="common">Globe artichoke</name>
    <name type="synonym">Cynara scolymus</name>
    <dbReference type="NCBI Taxonomy" id="59895"/>
    <lineage>
        <taxon>Eukaryota</taxon>
        <taxon>Viridiplantae</taxon>
        <taxon>Streptophyta</taxon>
        <taxon>Embryophyta</taxon>
        <taxon>Tracheophyta</taxon>
        <taxon>Spermatophyta</taxon>
        <taxon>Magnoliopsida</taxon>
        <taxon>eudicotyledons</taxon>
        <taxon>Gunneridae</taxon>
        <taxon>Pentapetalae</taxon>
        <taxon>asterids</taxon>
        <taxon>campanulids</taxon>
        <taxon>Asterales</taxon>
        <taxon>Asteraceae</taxon>
        <taxon>Carduoideae</taxon>
        <taxon>Cardueae</taxon>
        <taxon>Carduinae</taxon>
        <taxon>Cynara</taxon>
    </lineage>
</organism>
<protein>
    <submittedName>
        <fullName evidence="2">Uncharacterized protein</fullName>
    </submittedName>
</protein>
<dbReference type="STRING" id="59895.A0A118JX98"/>
<dbReference type="InterPro" id="IPR040361">
    <property type="entry name" value="TPD1"/>
</dbReference>
<dbReference type="Proteomes" id="UP000243975">
    <property type="component" value="Unassembled WGS sequence"/>
</dbReference>
<dbReference type="GO" id="GO:0001709">
    <property type="term" value="P:cell fate determination"/>
    <property type="evidence" value="ECO:0007669"/>
    <property type="project" value="TreeGrafter"/>
</dbReference>
<sequence>MAFRVLGVHSRSHLFQDQSFNIHQEVAISKNNLTSINRKLLASLSGGENDGSNRITDAKCSEKDIYIFQSPTTPLPNGIPTYTVEIHNVCITDTCTISDIHLSCGWYSSARLINPNIFRRIAYNDCLVNNGNPTTPGQTISFQYANTFPYPMTLASYTCNCA</sequence>
<proteinExistence type="predicted"/>
<evidence type="ECO:0000313" key="2">
    <source>
        <dbReference type="EMBL" id="KVH96759.1"/>
    </source>
</evidence>
<dbReference type="Gramene" id="KVH96759">
    <property type="protein sequence ID" value="KVH96759"/>
    <property type="gene ID" value="Ccrd_001150"/>
</dbReference>
<reference evidence="2 3" key="1">
    <citation type="journal article" date="2016" name="Sci. Rep.">
        <title>The genome sequence of the outbreeding globe artichoke constructed de novo incorporating a phase-aware low-pass sequencing strategy of F1 progeny.</title>
        <authorList>
            <person name="Scaglione D."/>
            <person name="Reyes-Chin-Wo S."/>
            <person name="Acquadro A."/>
            <person name="Froenicke L."/>
            <person name="Portis E."/>
            <person name="Beitel C."/>
            <person name="Tirone M."/>
            <person name="Mauro R."/>
            <person name="Lo Monaco A."/>
            <person name="Mauromicale G."/>
            <person name="Faccioli P."/>
            <person name="Cattivelli L."/>
            <person name="Rieseberg L."/>
            <person name="Michelmore R."/>
            <person name="Lanteri S."/>
        </authorList>
    </citation>
    <scope>NUCLEOTIDE SEQUENCE [LARGE SCALE GENOMIC DNA]</scope>
    <source>
        <strain evidence="2">2C</strain>
    </source>
</reference>
<dbReference type="AlphaFoldDB" id="A0A118JX98"/>
<accession>A0A118JX98</accession>
<dbReference type="PANTHER" id="PTHR33184:SF73">
    <property type="match status" value="1"/>
</dbReference>
<gene>
    <name evidence="2" type="ORF">Ccrd_001150</name>
</gene>
<evidence type="ECO:0000313" key="3">
    <source>
        <dbReference type="Proteomes" id="UP000243975"/>
    </source>
</evidence>
<evidence type="ECO:0000256" key="1">
    <source>
        <dbReference type="ARBA" id="ARBA00022729"/>
    </source>
</evidence>
<dbReference type="OMA" id="DDKCDKS"/>
<keyword evidence="3" id="KW-1185">Reference proteome</keyword>
<name>A0A118JX98_CYNCS</name>
<dbReference type="EMBL" id="LEKV01004210">
    <property type="protein sequence ID" value="KVH96759.1"/>
    <property type="molecule type" value="Genomic_DNA"/>
</dbReference>
<dbReference type="Pfam" id="PF24068">
    <property type="entry name" value="TPD1_C"/>
    <property type="match status" value="1"/>
</dbReference>
<comment type="caution">
    <text evidence="2">The sequence shown here is derived from an EMBL/GenBank/DDBJ whole genome shotgun (WGS) entry which is preliminary data.</text>
</comment>
<dbReference type="PANTHER" id="PTHR33184">
    <property type="entry name" value="PROTEIN TAPETUM DETERMINANT 1-LIKE-RELATED"/>
    <property type="match status" value="1"/>
</dbReference>
<keyword evidence="1" id="KW-0732">Signal</keyword>